<protein>
    <submittedName>
        <fullName evidence="1">GDP-Man:Man(3)GlcNAc(2)-PP-Dol alpha-1,2-mannosyltransferase</fullName>
    </submittedName>
</protein>
<dbReference type="EMBL" id="BKCJ011698010">
    <property type="protein sequence ID" value="GFD47387.1"/>
    <property type="molecule type" value="Genomic_DNA"/>
</dbReference>
<evidence type="ECO:0000313" key="1">
    <source>
        <dbReference type="EMBL" id="GFD47387.1"/>
    </source>
</evidence>
<keyword evidence="1" id="KW-0808">Transferase</keyword>
<keyword evidence="1" id="KW-0328">Glycosyltransferase</keyword>
<dbReference type="GO" id="GO:0016757">
    <property type="term" value="F:glycosyltransferase activity"/>
    <property type="evidence" value="ECO:0007669"/>
    <property type="project" value="UniProtKB-KW"/>
</dbReference>
<reference evidence="1" key="1">
    <citation type="journal article" date="2019" name="Sci. Rep.">
        <title>Draft genome of Tanacetum cinerariifolium, the natural source of mosquito coil.</title>
        <authorList>
            <person name="Yamashiro T."/>
            <person name="Shiraishi A."/>
            <person name="Satake H."/>
            <person name="Nakayama K."/>
        </authorList>
    </citation>
    <scope>NUCLEOTIDE SEQUENCE</scope>
</reference>
<sequence>CRNDADEARLQNLKELAIELKVEDDVEFYKNVTYRNRAAGREELCDYKFTTIIQLICQQKAIK</sequence>
<comment type="caution">
    <text evidence="1">The sequence shown here is derived from an EMBL/GenBank/DDBJ whole genome shotgun (WGS) entry which is preliminary data.</text>
</comment>
<name>A0A699WJ25_TANCI</name>
<accession>A0A699WJ25</accession>
<organism evidence="1">
    <name type="scientific">Tanacetum cinerariifolium</name>
    <name type="common">Dalmatian daisy</name>
    <name type="synonym">Chrysanthemum cinerariifolium</name>
    <dbReference type="NCBI Taxonomy" id="118510"/>
    <lineage>
        <taxon>Eukaryota</taxon>
        <taxon>Viridiplantae</taxon>
        <taxon>Streptophyta</taxon>
        <taxon>Embryophyta</taxon>
        <taxon>Tracheophyta</taxon>
        <taxon>Spermatophyta</taxon>
        <taxon>Magnoliopsida</taxon>
        <taxon>eudicotyledons</taxon>
        <taxon>Gunneridae</taxon>
        <taxon>Pentapetalae</taxon>
        <taxon>asterids</taxon>
        <taxon>campanulids</taxon>
        <taxon>Asterales</taxon>
        <taxon>Asteraceae</taxon>
        <taxon>Asteroideae</taxon>
        <taxon>Anthemideae</taxon>
        <taxon>Anthemidinae</taxon>
        <taxon>Tanacetum</taxon>
    </lineage>
</organism>
<proteinExistence type="predicted"/>
<feature type="non-terminal residue" evidence="1">
    <location>
        <position position="1"/>
    </location>
</feature>
<gene>
    <name evidence="1" type="ORF">Tci_919356</name>
</gene>
<dbReference type="AlphaFoldDB" id="A0A699WJ25"/>